<evidence type="ECO:0000256" key="1">
    <source>
        <dbReference type="ARBA" id="ARBA00023125"/>
    </source>
</evidence>
<dbReference type="EMBL" id="JAOQJU010000009">
    <property type="protein sequence ID" value="MCU6686687.1"/>
    <property type="molecule type" value="Genomic_DNA"/>
</dbReference>
<dbReference type="InterPro" id="IPR039532">
    <property type="entry name" value="TetR_C_Firmicutes"/>
</dbReference>
<dbReference type="RefSeq" id="WP_158369914.1">
    <property type="nucleotide sequence ID" value="NZ_JAOQJU010000009.1"/>
</dbReference>
<gene>
    <name evidence="4" type="ORF">OCV99_09025</name>
</gene>
<dbReference type="SUPFAM" id="SSF46689">
    <property type="entry name" value="Homeodomain-like"/>
    <property type="match status" value="1"/>
</dbReference>
<feature type="domain" description="HTH tetR-type" evidence="3">
    <location>
        <begin position="8"/>
        <end position="68"/>
    </location>
</feature>
<dbReference type="Proteomes" id="UP001652431">
    <property type="component" value="Unassembled WGS sequence"/>
</dbReference>
<comment type="caution">
    <text evidence="4">The sequence shown here is derived from an EMBL/GenBank/DDBJ whole genome shotgun (WGS) entry which is preliminary data.</text>
</comment>
<evidence type="ECO:0000313" key="5">
    <source>
        <dbReference type="Proteomes" id="UP001652431"/>
    </source>
</evidence>
<dbReference type="PANTHER" id="PTHR43479">
    <property type="entry name" value="ACREF/ENVCD OPERON REPRESSOR-RELATED"/>
    <property type="match status" value="1"/>
</dbReference>
<dbReference type="InterPro" id="IPR001647">
    <property type="entry name" value="HTH_TetR"/>
</dbReference>
<keyword evidence="5" id="KW-1185">Reference proteome</keyword>
<dbReference type="InterPro" id="IPR009057">
    <property type="entry name" value="Homeodomain-like_sf"/>
</dbReference>
<dbReference type="PANTHER" id="PTHR43479:SF7">
    <property type="entry name" value="TETR-FAMILY TRANSCRIPTIONAL REGULATOR"/>
    <property type="match status" value="1"/>
</dbReference>
<dbReference type="PROSITE" id="PS50977">
    <property type="entry name" value="HTH_TETR_2"/>
    <property type="match status" value="1"/>
</dbReference>
<feature type="DNA-binding region" description="H-T-H motif" evidence="2">
    <location>
        <begin position="31"/>
        <end position="50"/>
    </location>
</feature>
<organism evidence="4 5">
    <name type="scientific">Dorea acetigenes</name>
    <dbReference type="NCBI Taxonomy" id="2981787"/>
    <lineage>
        <taxon>Bacteria</taxon>
        <taxon>Bacillati</taxon>
        <taxon>Bacillota</taxon>
        <taxon>Clostridia</taxon>
        <taxon>Lachnospirales</taxon>
        <taxon>Lachnospiraceae</taxon>
        <taxon>Dorea</taxon>
    </lineage>
</organism>
<accession>A0ABT2RMP9</accession>
<keyword evidence="1 2" id="KW-0238">DNA-binding</keyword>
<dbReference type="Pfam" id="PF14278">
    <property type="entry name" value="TetR_C_8"/>
    <property type="match status" value="1"/>
</dbReference>
<evidence type="ECO:0000313" key="4">
    <source>
        <dbReference type="EMBL" id="MCU6686687.1"/>
    </source>
</evidence>
<dbReference type="InterPro" id="IPR050624">
    <property type="entry name" value="HTH-type_Tx_Regulator"/>
</dbReference>
<proteinExistence type="predicted"/>
<name>A0ABT2RMP9_9FIRM</name>
<evidence type="ECO:0000259" key="3">
    <source>
        <dbReference type="PROSITE" id="PS50977"/>
    </source>
</evidence>
<evidence type="ECO:0000256" key="2">
    <source>
        <dbReference type="PROSITE-ProRule" id="PRU00335"/>
    </source>
</evidence>
<reference evidence="4 5" key="1">
    <citation type="journal article" date="2021" name="ISME Commun">
        <title>Automated analysis of genomic sequences facilitates high-throughput and comprehensive description of bacteria.</title>
        <authorList>
            <person name="Hitch T.C.A."/>
        </authorList>
    </citation>
    <scope>NUCLEOTIDE SEQUENCE [LARGE SCALE GENOMIC DNA]</scope>
    <source>
        <strain evidence="4 5">Sanger_03</strain>
    </source>
</reference>
<sequence>MRQTEISQNTKKALAESLKKFMKKKPFSKITVSELVTDCNINRKTFYYHFEDIYDLLKWMFEEEAINVIKHFDLLIDYEEAITFVMDYVEENDHIISCAYDSIGHEEMKRFFYTDFYGITSSIISQTEKRSHCTLSEDFRTFMTKFYTEAIAGIFMDWVKNHDTQDRQKTAEYLTKLLKSSITSVMQQQ</sequence>
<dbReference type="Gene3D" id="1.10.357.10">
    <property type="entry name" value="Tetracycline Repressor, domain 2"/>
    <property type="match status" value="1"/>
</dbReference>
<protein>
    <submittedName>
        <fullName evidence="4">TetR family transcriptional regulator C-terminal domain-containing protein</fullName>
    </submittedName>
</protein>